<dbReference type="InterPro" id="IPR024688">
    <property type="entry name" value="Mac_dom"/>
</dbReference>
<name>R0JXF6_EXST2</name>
<dbReference type="RefSeq" id="XP_008026780.1">
    <property type="nucleotide sequence ID" value="XM_008028589.1"/>
</dbReference>
<proteinExistence type="inferred from homology"/>
<sequence>MVSKQTANKRKRTSNTPARNKRRRTTRLAYTNASEPYRENRPASEKFWAARRILKDNGSHYLVEWEGIDPATGRLYKPTWEPHDFVTPALETEWKGVIATQSTVAGHTHSRAQSFGEADSRMQSLGGSLGLVTVGQPPTKRLPQCQSALTAFPQQTHQSRRSSSSLFVEPQQSACAIEDRNSYTCNTTIATQNNVTLTISTTTTLKKISGSSQRNSATVNGAGDADENLGTRDPAALGLRHSLHAQSPACIEKVYIVGSMQRSSHSGLVGKVQHVRCKESEIPESPSQDGLGLLELARQEPQKAHACKLEEKGLFPSALLAAKKPLEAQEPQEMHSELEILASVSIAPTNESIYREPEFRAEAEAVLYTEMGRGPVLKKAISVLPDETVEKQSKALVSSEQSLGRLSQERRTHEKAVVRHTPAEPAISDGPTRLLARSEQSTLPSLKHGESILQHPKMRAYTSPVLAKDRTSIAPSVSSSQLGLRLDTKITAGQTFARQDVNASAGERSARTCSLPATALVKCGRYTSEQTSPSETGTGGLPTLPALNRSVRRSSPTDQKRSQNMELAQQHMQSPGDHRRYSQRRTTRFHEPPQGDIQLLQHRDACPMKHQSRPRGYDLAYILNSKPSLDSSQGVRQASRNLIQSADAVNSAATGEERRYQSPASSGETGSHDSSHASCLRKQPSPPTCRPPSPHVPVPVHERDTSNQDCRVTHPIQTVPLSYHHLRVHNQIPQGMDFVTIDPSAVASEAHQQRAQSSQFPLLAIPTAALLRSSLSWHKSATSSLKTEKQKMLDGEPFMPYSSQLVEDRRQCTAVLHRLNNIVDAVPEAVQRMHERYFRAVIEAAWTQPRYGDSPVGGRLGSSTHVATPFHCDYGYNITVGDNVVIGSKSKLLDSAKITIGRNTRIGACVTITTLKTPTGMKAFKRSYGLEVAKDIYIGENVYIGDCCVVGAGVRVGNGAIIRSGSVVVHDIPPDHIAYGNPAIIYKAK</sequence>
<dbReference type="GeneID" id="19404602"/>
<reference evidence="5 6" key="2">
    <citation type="journal article" date="2013" name="PLoS Genet.">
        <title>Comparative genome structure, secondary metabolite, and effector coding capacity across Cochliobolus pathogens.</title>
        <authorList>
            <person name="Condon B.J."/>
            <person name="Leng Y."/>
            <person name="Wu D."/>
            <person name="Bushley K.E."/>
            <person name="Ohm R.A."/>
            <person name="Otillar R."/>
            <person name="Martin J."/>
            <person name="Schackwitz W."/>
            <person name="Grimwood J."/>
            <person name="MohdZainudin N."/>
            <person name="Xue C."/>
            <person name="Wang R."/>
            <person name="Manning V.A."/>
            <person name="Dhillon B."/>
            <person name="Tu Z.J."/>
            <person name="Steffenson B.J."/>
            <person name="Salamov A."/>
            <person name="Sun H."/>
            <person name="Lowry S."/>
            <person name="LaButti K."/>
            <person name="Han J."/>
            <person name="Copeland A."/>
            <person name="Lindquist E."/>
            <person name="Barry K."/>
            <person name="Schmutz J."/>
            <person name="Baker S.E."/>
            <person name="Ciuffetti L.M."/>
            <person name="Grigoriev I.V."/>
            <person name="Zhong S."/>
            <person name="Turgeon B.G."/>
        </authorList>
    </citation>
    <scope>NUCLEOTIDE SEQUENCE [LARGE SCALE GENOMIC DNA]</scope>
    <source>
        <strain evidence="6">28A</strain>
    </source>
</reference>
<dbReference type="HOGENOM" id="CLU_301672_0_0_1"/>
<feature type="region of interest" description="Disordered" evidence="3">
    <location>
        <begin position="1"/>
        <end position="29"/>
    </location>
</feature>
<evidence type="ECO:0000256" key="3">
    <source>
        <dbReference type="SAM" id="MobiDB-lite"/>
    </source>
</evidence>
<dbReference type="eggNOG" id="KOG4750">
    <property type="taxonomic scope" value="Eukaryota"/>
</dbReference>
<dbReference type="InterPro" id="IPR011004">
    <property type="entry name" value="Trimer_LpxA-like_sf"/>
</dbReference>
<dbReference type="InterPro" id="IPR001451">
    <property type="entry name" value="Hexapep"/>
</dbReference>
<organism evidence="5 6">
    <name type="scientific">Exserohilum turcicum (strain 28A)</name>
    <name type="common">Northern leaf blight fungus</name>
    <name type="synonym">Setosphaeria turcica</name>
    <dbReference type="NCBI Taxonomy" id="671987"/>
    <lineage>
        <taxon>Eukaryota</taxon>
        <taxon>Fungi</taxon>
        <taxon>Dikarya</taxon>
        <taxon>Ascomycota</taxon>
        <taxon>Pezizomycotina</taxon>
        <taxon>Dothideomycetes</taxon>
        <taxon>Pleosporomycetidae</taxon>
        <taxon>Pleosporales</taxon>
        <taxon>Pleosporineae</taxon>
        <taxon>Pleosporaceae</taxon>
        <taxon>Exserohilum</taxon>
    </lineage>
</organism>
<dbReference type="SUPFAM" id="SSF51161">
    <property type="entry name" value="Trimeric LpxA-like enzymes"/>
    <property type="match status" value="1"/>
</dbReference>
<dbReference type="STRING" id="671987.R0JXF6"/>
<comment type="similarity">
    <text evidence="1">Belongs to the transferase hexapeptide repeat family.</text>
</comment>
<keyword evidence="2" id="KW-0808">Transferase</keyword>
<accession>R0JXF6</accession>
<keyword evidence="6" id="KW-1185">Reference proteome</keyword>
<dbReference type="EMBL" id="KB908670">
    <property type="protein sequence ID" value="EOA85603.1"/>
    <property type="molecule type" value="Genomic_DNA"/>
</dbReference>
<dbReference type="OrthoDB" id="3687619at2759"/>
<feature type="compositionally biased region" description="Polar residues" evidence="3">
    <location>
        <begin position="527"/>
        <end position="536"/>
    </location>
</feature>
<feature type="domain" description="Maltose/galactoside acetyltransferase" evidence="4">
    <location>
        <begin position="791"/>
        <end position="830"/>
    </location>
</feature>
<feature type="compositionally biased region" description="Basic residues" evidence="3">
    <location>
        <begin position="7"/>
        <end position="26"/>
    </location>
</feature>
<feature type="compositionally biased region" description="Polar residues" evidence="3">
    <location>
        <begin position="564"/>
        <end position="573"/>
    </location>
</feature>
<evidence type="ECO:0000256" key="2">
    <source>
        <dbReference type="ARBA" id="ARBA00022679"/>
    </source>
</evidence>
<dbReference type="Proteomes" id="UP000016935">
    <property type="component" value="Unassembled WGS sequence"/>
</dbReference>
<dbReference type="Pfam" id="PF00132">
    <property type="entry name" value="Hexapep"/>
    <property type="match status" value="1"/>
</dbReference>
<dbReference type="PANTHER" id="PTHR23416">
    <property type="entry name" value="SIALIC ACID SYNTHASE-RELATED"/>
    <property type="match status" value="1"/>
</dbReference>
<evidence type="ECO:0000259" key="4">
    <source>
        <dbReference type="Pfam" id="PF12464"/>
    </source>
</evidence>
<feature type="region of interest" description="Disordered" evidence="3">
    <location>
        <begin position="526"/>
        <end position="597"/>
    </location>
</feature>
<reference evidence="5 6" key="1">
    <citation type="journal article" date="2012" name="PLoS Pathog.">
        <title>Diverse lifestyles and strategies of plant pathogenesis encoded in the genomes of eighteen Dothideomycetes fungi.</title>
        <authorList>
            <person name="Ohm R.A."/>
            <person name="Feau N."/>
            <person name="Henrissat B."/>
            <person name="Schoch C.L."/>
            <person name="Horwitz B.A."/>
            <person name="Barry K.W."/>
            <person name="Condon B.J."/>
            <person name="Copeland A.C."/>
            <person name="Dhillon B."/>
            <person name="Glaser F."/>
            <person name="Hesse C.N."/>
            <person name="Kosti I."/>
            <person name="LaButti K."/>
            <person name="Lindquist E.A."/>
            <person name="Lucas S."/>
            <person name="Salamov A.A."/>
            <person name="Bradshaw R.E."/>
            <person name="Ciuffetti L."/>
            <person name="Hamelin R.C."/>
            <person name="Kema G.H.J."/>
            <person name="Lawrence C."/>
            <person name="Scott J.A."/>
            <person name="Spatafora J.W."/>
            <person name="Turgeon B.G."/>
            <person name="de Wit P.J.G.M."/>
            <person name="Zhong S."/>
            <person name="Goodwin S.B."/>
            <person name="Grigoriev I.V."/>
        </authorList>
    </citation>
    <scope>NUCLEOTIDE SEQUENCE [LARGE SCALE GENOMIC DNA]</scope>
    <source>
        <strain evidence="6">28A</strain>
    </source>
</reference>
<evidence type="ECO:0000313" key="6">
    <source>
        <dbReference type="Proteomes" id="UP000016935"/>
    </source>
</evidence>
<dbReference type="PANTHER" id="PTHR23416:SF76">
    <property type="entry name" value="ZN(II)2CYS6 TRANSCRIPTION FACTOR (EUROFUNG)"/>
    <property type="match status" value="1"/>
</dbReference>
<feature type="region of interest" description="Disordered" evidence="3">
    <location>
        <begin position="646"/>
        <end position="708"/>
    </location>
</feature>
<evidence type="ECO:0000313" key="5">
    <source>
        <dbReference type="EMBL" id="EOA85603.1"/>
    </source>
</evidence>
<dbReference type="AlphaFoldDB" id="R0JXF6"/>
<dbReference type="GO" id="GO:0016407">
    <property type="term" value="F:acetyltransferase activity"/>
    <property type="evidence" value="ECO:0007669"/>
    <property type="project" value="InterPro"/>
</dbReference>
<gene>
    <name evidence="5" type="ORF">SETTUDRAFT_40239</name>
</gene>
<protein>
    <recommendedName>
        <fullName evidence="4">Maltose/galactoside acetyltransferase domain-containing protein</fullName>
    </recommendedName>
</protein>
<dbReference type="Pfam" id="PF12464">
    <property type="entry name" value="Mac"/>
    <property type="match status" value="1"/>
</dbReference>
<dbReference type="Gene3D" id="2.160.10.10">
    <property type="entry name" value="Hexapeptide repeat proteins"/>
    <property type="match status" value="1"/>
</dbReference>
<feature type="compositionally biased region" description="Pro residues" evidence="3">
    <location>
        <begin position="684"/>
        <end position="697"/>
    </location>
</feature>
<evidence type="ECO:0000256" key="1">
    <source>
        <dbReference type="ARBA" id="ARBA00007274"/>
    </source>
</evidence>
<dbReference type="GO" id="GO:0008374">
    <property type="term" value="F:O-acyltransferase activity"/>
    <property type="evidence" value="ECO:0007669"/>
    <property type="project" value="TreeGrafter"/>
</dbReference>
<dbReference type="InterPro" id="IPR051159">
    <property type="entry name" value="Hexapeptide_acetyltransf"/>
</dbReference>